<feature type="compositionally biased region" description="Basic and acidic residues" evidence="1">
    <location>
        <begin position="93"/>
        <end position="110"/>
    </location>
</feature>
<proteinExistence type="predicted"/>
<evidence type="ECO:0000313" key="2">
    <source>
        <dbReference type="EMBL" id="MEQ2312316.1"/>
    </source>
</evidence>
<evidence type="ECO:0008006" key="4">
    <source>
        <dbReference type="Google" id="ProtNLM"/>
    </source>
</evidence>
<dbReference type="PANTHER" id="PTHR16524:SF2">
    <property type="entry name" value="CELL DEATH REGULATOR AVEN"/>
    <property type="match status" value="1"/>
</dbReference>
<evidence type="ECO:0000256" key="1">
    <source>
        <dbReference type="SAM" id="MobiDB-lite"/>
    </source>
</evidence>
<organism evidence="2 3">
    <name type="scientific">Ameca splendens</name>
    <dbReference type="NCBI Taxonomy" id="208324"/>
    <lineage>
        <taxon>Eukaryota</taxon>
        <taxon>Metazoa</taxon>
        <taxon>Chordata</taxon>
        <taxon>Craniata</taxon>
        <taxon>Vertebrata</taxon>
        <taxon>Euteleostomi</taxon>
        <taxon>Actinopterygii</taxon>
        <taxon>Neopterygii</taxon>
        <taxon>Teleostei</taxon>
        <taxon>Neoteleostei</taxon>
        <taxon>Acanthomorphata</taxon>
        <taxon>Ovalentaria</taxon>
        <taxon>Atherinomorphae</taxon>
        <taxon>Cyprinodontiformes</taxon>
        <taxon>Goodeidae</taxon>
        <taxon>Ameca</taxon>
    </lineage>
</organism>
<evidence type="ECO:0000313" key="3">
    <source>
        <dbReference type="Proteomes" id="UP001469553"/>
    </source>
</evidence>
<feature type="region of interest" description="Disordered" evidence="1">
    <location>
        <begin position="47"/>
        <end position="130"/>
    </location>
</feature>
<reference evidence="2 3" key="1">
    <citation type="submission" date="2021-06" db="EMBL/GenBank/DDBJ databases">
        <authorList>
            <person name="Palmer J.M."/>
        </authorList>
    </citation>
    <scope>NUCLEOTIDE SEQUENCE [LARGE SCALE GENOMIC DNA]</scope>
    <source>
        <strain evidence="2 3">AS_MEX2019</strain>
        <tissue evidence="2">Muscle</tissue>
    </source>
</reference>
<dbReference type="PANTHER" id="PTHR16524">
    <property type="entry name" value="CELL DEATH REGULATOR AVEN"/>
    <property type="match status" value="1"/>
</dbReference>
<sequence>MSVVCLDLPALAQSLEQVPLHQRLNLEAELVQALTPVELPAVTLTPKQEVSKTEKFPPSSAGFKCLGTNQNRPVTQGKPASGDAGHQSTGGPVEERGSPEKGFEEVKEVVPEVAEEAAEDEIATSPKSVPVKELMTEEDLEDWLDSMIS</sequence>
<name>A0ABV1A3U7_9TELE</name>
<gene>
    <name evidence="2" type="ORF">AMECASPLE_029656</name>
</gene>
<dbReference type="InterPro" id="IPR026187">
    <property type="entry name" value="Aven"/>
</dbReference>
<feature type="compositionally biased region" description="Acidic residues" evidence="1">
    <location>
        <begin position="113"/>
        <end position="122"/>
    </location>
</feature>
<dbReference type="EMBL" id="JAHRIP010078657">
    <property type="protein sequence ID" value="MEQ2312316.1"/>
    <property type="molecule type" value="Genomic_DNA"/>
</dbReference>
<comment type="caution">
    <text evidence="2">The sequence shown here is derived from an EMBL/GenBank/DDBJ whole genome shotgun (WGS) entry which is preliminary data.</text>
</comment>
<protein>
    <recommendedName>
        <fullName evidence="4">Cell death regulator Aven</fullName>
    </recommendedName>
</protein>
<dbReference type="Proteomes" id="UP001469553">
    <property type="component" value="Unassembled WGS sequence"/>
</dbReference>
<accession>A0ABV1A3U7</accession>
<keyword evidence="3" id="KW-1185">Reference proteome</keyword>